<dbReference type="InterPro" id="IPR046227">
    <property type="entry name" value="DUF6260"/>
</dbReference>
<proteinExistence type="predicted"/>
<comment type="caution">
    <text evidence="1">The sequence shown here is derived from an EMBL/GenBank/DDBJ whole genome shotgun (WGS) entry which is preliminary data.</text>
</comment>
<dbReference type="AlphaFoldDB" id="A0A0F9BJE9"/>
<dbReference type="Pfam" id="PF19774">
    <property type="entry name" value="DUF6260"/>
    <property type="match status" value="1"/>
</dbReference>
<gene>
    <name evidence="1" type="ORF">LCGC14_2439970</name>
</gene>
<dbReference type="EMBL" id="LAZR01037522">
    <property type="protein sequence ID" value="KKL21985.1"/>
    <property type="molecule type" value="Genomic_DNA"/>
</dbReference>
<accession>A0A0F9BJE9</accession>
<sequence>MTFRIIGGEDLEALGVASFAQLRPILAANVRLSMAENATLRKDEWETIDTRVNDVMRERLTIVDDLRGKGLVTPVSLGTILRVTERLEDFEDAEVSFDGDTAPKRDKPSFLRDTIAVPVVSKDFTIGWRQLEASRTRGEPLDTTAASIATRKVRDQMQSLFVNGLDNGPAGGSIPGLVNAANRQIITLNDDWDASGATVIDDVIRMLEAAYAVNLFGPFFLYVPKNYWATLQDDYSTQKGDRTLLERILAFSDIEAVRPLDTLADDNVILVQMTDDVLDMSEAQAVTTIQWQKNPLVTNFRVLAVAGPHIKSMERSGGTTIHGIVHLS</sequence>
<organism evidence="1">
    <name type="scientific">marine sediment metagenome</name>
    <dbReference type="NCBI Taxonomy" id="412755"/>
    <lineage>
        <taxon>unclassified sequences</taxon>
        <taxon>metagenomes</taxon>
        <taxon>ecological metagenomes</taxon>
    </lineage>
</organism>
<dbReference type="Gene3D" id="3.30.2400.30">
    <property type="match status" value="1"/>
</dbReference>
<reference evidence="1" key="1">
    <citation type="journal article" date="2015" name="Nature">
        <title>Complex archaea that bridge the gap between prokaryotes and eukaryotes.</title>
        <authorList>
            <person name="Spang A."/>
            <person name="Saw J.H."/>
            <person name="Jorgensen S.L."/>
            <person name="Zaremba-Niedzwiedzka K."/>
            <person name="Martijn J."/>
            <person name="Lind A.E."/>
            <person name="van Eijk R."/>
            <person name="Schleper C."/>
            <person name="Guy L."/>
            <person name="Ettema T.J."/>
        </authorList>
    </citation>
    <scope>NUCLEOTIDE SEQUENCE</scope>
</reference>
<name>A0A0F9BJE9_9ZZZZ</name>
<evidence type="ECO:0000313" key="1">
    <source>
        <dbReference type="EMBL" id="KKL21985.1"/>
    </source>
</evidence>
<protein>
    <submittedName>
        <fullName evidence="1">Uncharacterized protein</fullName>
    </submittedName>
</protein>